<evidence type="ECO:0000256" key="1">
    <source>
        <dbReference type="SAM" id="SignalP"/>
    </source>
</evidence>
<dbReference type="EMBL" id="JBEXAC010000002">
    <property type="protein sequence ID" value="MET6999753.1"/>
    <property type="molecule type" value="Genomic_DNA"/>
</dbReference>
<keyword evidence="2" id="KW-0449">Lipoprotein</keyword>
<dbReference type="InterPro" id="IPR011990">
    <property type="entry name" value="TPR-like_helical_dom_sf"/>
</dbReference>
<name>A0ABV2T9N8_9BACT</name>
<reference evidence="2 3" key="1">
    <citation type="submission" date="2024-06" db="EMBL/GenBank/DDBJ databases">
        <title>Chitinophaga defluvii sp. nov., isolated from municipal sewage.</title>
        <authorList>
            <person name="Zhang L."/>
        </authorList>
    </citation>
    <scope>NUCLEOTIDE SEQUENCE [LARGE SCALE GENOMIC DNA]</scope>
    <source>
        <strain evidence="2 3">H8</strain>
    </source>
</reference>
<dbReference type="PROSITE" id="PS51257">
    <property type="entry name" value="PROKAR_LIPOPROTEIN"/>
    <property type="match status" value="1"/>
</dbReference>
<feature type="chain" id="PRO_5045295818" evidence="1">
    <location>
        <begin position="22"/>
        <end position="516"/>
    </location>
</feature>
<evidence type="ECO:0000313" key="3">
    <source>
        <dbReference type="Proteomes" id="UP001549749"/>
    </source>
</evidence>
<dbReference type="RefSeq" id="WP_354662315.1">
    <property type="nucleotide sequence ID" value="NZ_JBEXAC010000002.1"/>
</dbReference>
<dbReference type="Gene3D" id="1.25.40.390">
    <property type="match status" value="1"/>
</dbReference>
<protein>
    <submittedName>
        <fullName evidence="2">SusD/RagB family nutrient-binding outer membrane lipoprotein</fullName>
    </submittedName>
</protein>
<gene>
    <name evidence="2" type="ORF">ABR189_20355</name>
</gene>
<sequence>MKKLLAKKYTAICLAGGLLLAGCTKDFLEINTNPSSYTPANYDPNFLFTSAQLTYTGSRDNGYEVWRSNLGVSSSMMQQLTSTVANWPGDKYVQNEGFTAAYWGTAVSGAYIEQVNPIVEVVKFTEGKEKYKNLYQMARIMRAMILQRITDQYGDVPYFNAGLGLYSQVYFPVYDEQSKIYADLLKEIEEATNALDPAGDKPPGDLYYNGDVEKWKRFGNTLLLRTAMRLTKVAPATAQEYVKKVVGKTMQDNSDNALVKHDASGGRVTVNRFSLVFGLNDIAPFTRLSKTYIDFLKNNNDPRLGVIAQLGNGDRTPANQKGMPNGYDQQGGPNNITNAPGFTGLNDYSFVSPPFLKLDAPTLALTYAEAELLLADAAQRWNIAGSAQTHYDNGVKAAITQYSVFGADAAVEDNAAAAYLAAHPYNAAKGLEMINTQFWAATLFNGYEAWNNWRRTGYPQLTPVAYPGNLTNGTIPRRLTYPLAEASDNPVNYKKASESVPGGDKLTSRVWWDTAN</sequence>
<dbReference type="SUPFAM" id="SSF48452">
    <property type="entry name" value="TPR-like"/>
    <property type="match status" value="1"/>
</dbReference>
<dbReference type="Proteomes" id="UP001549749">
    <property type="component" value="Unassembled WGS sequence"/>
</dbReference>
<dbReference type="Pfam" id="PF12771">
    <property type="entry name" value="SusD-like_2"/>
    <property type="match status" value="1"/>
</dbReference>
<organism evidence="2 3">
    <name type="scientific">Chitinophaga defluvii</name>
    <dbReference type="NCBI Taxonomy" id="3163343"/>
    <lineage>
        <taxon>Bacteria</taxon>
        <taxon>Pseudomonadati</taxon>
        <taxon>Bacteroidota</taxon>
        <taxon>Chitinophagia</taxon>
        <taxon>Chitinophagales</taxon>
        <taxon>Chitinophagaceae</taxon>
        <taxon>Chitinophaga</taxon>
    </lineage>
</organism>
<feature type="signal peptide" evidence="1">
    <location>
        <begin position="1"/>
        <end position="21"/>
    </location>
</feature>
<comment type="caution">
    <text evidence="2">The sequence shown here is derived from an EMBL/GenBank/DDBJ whole genome shotgun (WGS) entry which is preliminary data.</text>
</comment>
<keyword evidence="3" id="KW-1185">Reference proteome</keyword>
<dbReference type="InterPro" id="IPR041662">
    <property type="entry name" value="SusD-like_2"/>
</dbReference>
<proteinExistence type="predicted"/>
<keyword evidence="1" id="KW-0732">Signal</keyword>
<accession>A0ABV2T9N8</accession>
<evidence type="ECO:0000313" key="2">
    <source>
        <dbReference type="EMBL" id="MET6999753.1"/>
    </source>
</evidence>